<dbReference type="EMBL" id="CAFBOF010000020">
    <property type="protein sequence ID" value="CAB4979117.1"/>
    <property type="molecule type" value="Genomic_DNA"/>
</dbReference>
<dbReference type="PANTHER" id="PTHR15160">
    <property type="entry name" value="VON HIPPEL-LINDAU PROTEIN"/>
    <property type="match status" value="1"/>
</dbReference>
<evidence type="ECO:0000313" key="4">
    <source>
        <dbReference type="EMBL" id="CAB5029794.1"/>
    </source>
</evidence>
<dbReference type="InterPro" id="IPR003729">
    <property type="entry name" value="Bi_nuclease_dom"/>
</dbReference>
<protein>
    <submittedName>
        <fullName evidence="4">Unannotated protein</fullName>
    </submittedName>
</protein>
<dbReference type="AlphaFoldDB" id="A0A6J7RMD4"/>
<accession>A0A6J7RMD4</accession>
<dbReference type="GO" id="GO:0004518">
    <property type="term" value="F:nuclease activity"/>
    <property type="evidence" value="ECO:0007669"/>
    <property type="project" value="InterPro"/>
</dbReference>
<dbReference type="SUPFAM" id="SSF103256">
    <property type="entry name" value="Hypothetical protein TM0160"/>
    <property type="match status" value="1"/>
</dbReference>
<dbReference type="EMBL" id="CAEZYK010000134">
    <property type="protein sequence ID" value="CAB4735891.1"/>
    <property type="molecule type" value="Genomic_DNA"/>
</dbReference>
<proteinExistence type="predicted"/>
<dbReference type="EMBL" id="CAFBPQ010000046">
    <property type="protein sequence ID" value="CAB5029794.1"/>
    <property type="molecule type" value="Genomic_DNA"/>
</dbReference>
<evidence type="ECO:0000313" key="3">
    <source>
        <dbReference type="EMBL" id="CAB4979117.1"/>
    </source>
</evidence>
<evidence type="ECO:0000313" key="2">
    <source>
        <dbReference type="EMBL" id="CAB4735891.1"/>
    </source>
</evidence>
<dbReference type="PROSITE" id="PS51658">
    <property type="entry name" value="BFN"/>
    <property type="match status" value="1"/>
</dbReference>
<dbReference type="Gene3D" id="3.10.690.10">
    <property type="entry name" value="Bifunctional nuclease domain"/>
    <property type="match status" value="1"/>
</dbReference>
<dbReference type="InterPro" id="IPR036104">
    <property type="entry name" value="BFN_sf"/>
</dbReference>
<feature type="domain" description="BFN" evidence="1">
    <location>
        <begin position="1"/>
        <end position="134"/>
    </location>
</feature>
<sequence>MIEMSLVGVRVEVPTNQPIVLLREESGTRYLPIFIGPPEATAIVYALQGMDTPRPMTHDLLKSILDELGATLKQVFITELHDGTYYAELEIIKDGQTQRISSRPSDAFALAARYPNTVPIYAEESILEEAGVLFDQDDAENQITEFREFLDQVKPEDFFGD</sequence>
<evidence type="ECO:0000259" key="1">
    <source>
        <dbReference type="PROSITE" id="PS51658"/>
    </source>
</evidence>
<gene>
    <name evidence="2" type="ORF">UFOPK2683_01583</name>
    <name evidence="3" type="ORF">UFOPK3897_01000</name>
    <name evidence="4" type="ORF">UFOPK4121_01255</name>
</gene>
<organism evidence="4">
    <name type="scientific">freshwater metagenome</name>
    <dbReference type="NCBI Taxonomy" id="449393"/>
    <lineage>
        <taxon>unclassified sequences</taxon>
        <taxon>metagenomes</taxon>
        <taxon>ecological metagenomes</taxon>
    </lineage>
</organism>
<dbReference type="PANTHER" id="PTHR15160:SF1">
    <property type="entry name" value="VON HIPPEL-LINDAU DISEASE TUMOR SUPPRESSOR"/>
    <property type="match status" value="1"/>
</dbReference>
<reference evidence="4" key="1">
    <citation type="submission" date="2020-05" db="EMBL/GenBank/DDBJ databases">
        <authorList>
            <person name="Chiriac C."/>
            <person name="Salcher M."/>
            <person name="Ghai R."/>
            <person name="Kavagutti S V."/>
        </authorList>
    </citation>
    <scope>NUCLEOTIDE SEQUENCE</scope>
</reference>
<dbReference type="Pfam" id="PF02577">
    <property type="entry name" value="BFN_dom"/>
    <property type="match status" value="1"/>
</dbReference>
<name>A0A6J7RMD4_9ZZZZ</name>